<dbReference type="Pfam" id="PF09339">
    <property type="entry name" value="HTH_IclR"/>
    <property type="match status" value="1"/>
</dbReference>
<dbReference type="InterPro" id="IPR036388">
    <property type="entry name" value="WH-like_DNA-bd_sf"/>
</dbReference>
<reference evidence="3 4" key="1">
    <citation type="journal article" date="2019" name="Int. J. Syst. Evol. Microbiol.">
        <title>The Global Catalogue of Microorganisms (GCM) 10K type strain sequencing project: providing services to taxonomists for standard genome sequencing and annotation.</title>
        <authorList>
            <consortium name="The Broad Institute Genomics Platform"/>
            <consortium name="The Broad Institute Genome Sequencing Center for Infectious Disease"/>
            <person name="Wu L."/>
            <person name="Ma J."/>
        </authorList>
    </citation>
    <scope>NUCLEOTIDE SEQUENCE [LARGE SCALE GENOMIC DNA]</scope>
    <source>
        <strain evidence="3 4">JCM 11136</strain>
    </source>
</reference>
<dbReference type="InterPro" id="IPR005471">
    <property type="entry name" value="Tscrpt_reg_IclR_N"/>
</dbReference>
<dbReference type="SUPFAM" id="SSF53067">
    <property type="entry name" value="Actin-like ATPase domain"/>
    <property type="match status" value="1"/>
</dbReference>
<comment type="similarity">
    <text evidence="1">Belongs to the ROK (NagC/XylR) family.</text>
</comment>
<dbReference type="PANTHER" id="PTHR18964:SF149">
    <property type="entry name" value="BIFUNCTIONAL UDP-N-ACETYLGLUCOSAMINE 2-EPIMERASE_N-ACETYLMANNOSAMINE KINASE"/>
    <property type="match status" value="1"/>
</dbReference>
<proteinExistence type="inferred from homology"/>
<name>A0ABN1PM42_9ACTN</name>
<dbReference type="EMBL" id="BAAAHQ010000015">
    <property type="protein sequence ID" value="GAA0929739.1"/>
    <property type="molecule type" value="Genomic_DNA"/>
</dbReference>
<sequence>MRDDRAQVSGGDLQRLRQLNSLSSIRALRAARRPLTLTELAAITGLSRGSIVDVAGDLRERGWIAEVEPAPGSMGRPARRYRFRADAGHALGIDIGVHKILAAVTDLSGHMIASGRISVDAGAGRAARLDAVSRAVEAAMVAAGLTPADMWGVAAGTVGVVNRQGEITRVEALPDWQGADLLGHLAELLPCPIAVENDSKLAALAEQRFGVAAGVRDLVYLHAGRRPGAALILDGRLYHGYGGGTGEVGLLRVTGWPDMARHLEECPVAEGAPPEDAAALVFGAARRGDAAAKAAVRAYAEDLALGTAAMVLTLDPELVVLGGGFSRSADVLLGPLRRALEPHCLRVPQVRSSTLGDECVVLGAAGFALDRIDQRFFSPEGAISRPAAPLRTT</sequence>
<keyword evidence="4" id="KW-1185">Reference proteome</keyword>
<dbReference type="Gene3D" id="3.30.420.40">
    <property type="match status" value="2"/>
</dbReference>
<evidence type="ECO:0000259" key="2">
    <source>
        <dbReference type="Pfam" id="PF09339"/>
    </source>
</evidence>
<dbReference type="InterPro" id="IPR043129">
    <property type="entry name" value="ATPase_NBD"/>
</dbReference>
<dbReference type="PANTHER" id="PTHR18964">
    <property type="entry name" value="ROK (REPRESSOR, ORF, KINASE) FAMILY"/>
    <property type="match status" value="1"/>
</dbReference>
<evidence type="ECO:0000313" key="3">
    <source>
        <dbReference type="EMBL" id="GAA0929739.1"/>
    </source>
</evidence>
<evidence type="ECO:0000256" key="1">
    <source>
        <dbReference type="ARBA" id="ARBA00006479"/>
    </source>
</evidence>
<dbReference type="Proteomes" id="UP001501578">
    <property type="component" value="Unassembled WGS sequence"/>
</dbReference>
<protein>
    <submittedName>
        <fullName evidence="3">ROK family transcriptional regulator</fullName>
    </submittedName>
</protein>
<dbReference type="InterPro" id="IPR000600">
    <property type="entry name" value="ROK"/>
</dbReference>
<feature type="domain" description="HTH iclR-type" evidence="2">
    <location>
        <begin position="25"/>
        <end position="65"/>
    </location>
</feature>
<accession>A0ABN1PM42</accession>
<dbReference type="RefSeq" id="WP_343950818.1">
    <property type="nucleotide sequence ID" value="NZ_BAAAHQ010000015.1"/>
</dbReference>
<comment type="caution">
    <text evidence="3">The sequence shown here is derived from an EMBL/GenBank/DDBJ whole genome shotgun (WGS) entry which is preliminary data.</text>
</comment>
<dbReference type="Pfam" id="PF00480">
    <property type="entry name" value="ROK"/>
    <property type="match status" value="2"/>
</dbReference>
<gene>
    <name evidence="3" type="ORF">GCM10009560_33790</name>
</gene>
<dbReference type="CDD" id="cd23763">
    <property type="entry name" value="ASKHA_ATPase_ROK"/>
    <property type="match status" value="1"/>
</dbReference>
<dbReference type="SUPFAM" id="SSF46785">
    <property type="entry name" value="Winged helix' DNA-binding domain"/>
    <property type="match status" value="1"/>
</dbReference>
<dbReference type="Gene3D" id="1.10.10.10">
    <property type="entry name" value="Winged helix-like DNA-binding domain superfamily/Winged helix DNA-binding domain"/>
    <property type="match status" value="1"/>
</dbReference>
<evidence type="ECO:0000313" key="4">
    <source>
        <dbReference type="Proteomes" id="UP001501578"/>
    </source>
</evidence>
<organism evidence="3 4">
    <name type="scientific">Nonomuraea longicatena</name>
    <dbReference type="NCBI Taxonomy" id="83682"/>
    <lineage>
        <taxon>Bacteria</taxon>
        <taxon>Bacillati</taxon>
        <taxon>Actinomycetota</taxon>
        <taxon>Actinomycetes</taxon>
        <taxon>Streptosporangiales</taxon>
        <taxon>Streptosporangiaceae</taxon>
        <taxon>Nonomuraea</taxon>
    </lineage>
</organism>
<dbReference type="InterPro" id="IPR036390">
    <property type="entry name" value="WH_DNA-bd_sf"/>
</dbReference>